<reference evidence="1" key="2">
    <citation type="submission" date="2023-04" db="EMBL/GenBank/DDBJ databases">
        <authorList>
            <person name="Bu L."/>
            <person name="Lu L."/>
            <person name="Laidemitt M.R."/>
            <person name="Zhang S.M."/>
            <person name="Mutuku M."/>
            <person name="Mkoji G."/>
            <person name="Steinauer M."/>
            <person name="Loker E.S."/>
        </authorList>
    </citation>
    <scope>NUCLEOTIDE SEQUENCE</scope>
    <source>
        <strain evidence="1">KasaAsao</strain>
        <tissue evidence="1">Whole Snail</tissue>
    </source>
</reference>
<keyword evidence="2" id="KW-1185">Reference proteome</keyword>
<accession>A0AAD8C9K6</accession>
<comment type="caution">
    <text evidence="1">The sequence shown here is derived from an EMBL/GenBank/DDBJ whole genome shotgun (WGS) entry which is preliminary data.</text>
</comment>
<proteinExistence type="predicted"/>
<dbReference type="EMBL" id="JASAOG010000004">
    <property type="protein sequence ID" value="KAK0068921.1"/>
    <property type="molecule type" value="Genomic_DNA"/>
</dbReference>
<dbReference type="Proteomes" id="UP001233172">
    <property type="component" value="Unassembled WGS sequence"/>
</dbReference>
<protein>
    <submittedName>
        <fullName evidence="1">Uncharacterized protein</fullName>
    </submittedName>
</protein>
<reference evidence="1" key="1">
    <citation type="journal article" date="2023" name="PLoS Negl. Trop. Dis.">
        <title>A genome sequence for Biomphalaria pfeifferi, the major vector snail for the human-infecting parasite Schistosoma mansoni.</title>
        <authorList>
            <person name="Bu L."/>
            <person name="Lu L."/>
            <person name="Laidemitt M.R."/>
            <person name="Zhang S.M."/>
            <person name="Mutuku M."/>
            <person name="Mkoji G."/>
            <person name="Steinauer M."/>
            <person name="Loker E.S."/>
        </authorList>
    </citation>
    <scope>NUCLEOTIDE SEQUENCE</scope>
    <source>
        <strain evidence="1">KasaAsao</strain>
    </source>
</reference>
<dbReference type="AlphaFoldDB" id="A0AAD8C9K6"/>
<feature type="non-terminal residue" evidence="1">
    <location>
        <position position="54"/>
    </location>
</feature>
<organism evidence="1 2">
    <name type="scientific">Biomphalaria pfeifferi</name>
    <name type="common">Bloodfluke planorb</name>
    <name type="synonym">Freshwater snail</name>
    <dbReference type="NCBI Taxonomy" id="112525"/>
    <lineage>
        <taxon>Eukaryota</taxon>
        <taxon>Metazoa</taxon>
        <taxon>Spiralia</taxon>
        <taxon>Lophotrochozoa</taxon>
        <taxon>Mollusca</taxon>
        <taxon>Gastropoda</taxon>
        <taxon>Heterobranchia</taxon>
        <taxon>Euthyneura</taxon>
        <taxon>Panpulmonata</taxon>
        <taxon>Hygrophila</taxon>
        <taxon>Lymnaeoidea</taxon>
        <taxon>Planorbidae</taxon>
        <taxon>Biomphalaria</taxon>
    </lineage>
</organism>
<gene>
    <name evidence="1" type="ORF">Bpfe_001884</name>
</gene>
<name>A0AAD8C9K6_BIOPF</name>
<evidence type="ECO:0000313" key="2">
    <source>
        <dbReference type="Proteomes" id="UP001233172"/>
    </source>
</evidence>
<evidence type="ECO:0000313" key="1">
    <source>
        <dbReference type="EMBL" id="KAK0068921.1"/>
    </source>
</evidence>
<sequence>MSLYSASTPPVTTSISTAERLPRDVTPHLVQRDLMCFKMNEISGIQAPVSDIRE</sequence>